<gene>
    <name evidence="1" type="ORF">ACJEBM_26575</name>
</gene>
<name>A0ACC7N069_9PSED</name>
<sequence length="899" mass="99550">MTTRISPQHLARDWAAIHAGAGDAINWISEVRRSAPRLDNEADDLILSLRRIRNSATSLGAASERPMTVGFFGLSQAGKSYLISTLAAGTNGMLETDLGGQRLDFLTHVNPPGSGKEATGLVTRFSRTAKPGPDDFPLELKLFAEVELAKVLANAYFNDFDTEKVQYRINETAVLQLLKELGKRRQERVVPGMSEDDVVSLWDYLHSSFPGSLAVLNGYYWPVAVELAPYLRVEDRVRLFAIFWGELAELSAAYLEFARALASLGNPDRVYAPAEALVRPTAQGGLSQADSIMNVDMLERLGTPTDLRIKVRPWRDGVLHAEVELSLAQLATLTAEMVFPLAEPTSEPLFEEVDLLDFPGYRGRLNIESLDDVRRALGRDKASPVAQLILRGKVAYLFERYTDSQEMNVLVVCTPSNKQSDVTSVGPVLSRWIDKTQGATPQERARRKNGLLWAITMFDIRIANDLDTGEDLLRIGWGSGGMMKMTMLERFGQYAWLQEWAAGNAFDNTFLVRKPRMKVAFLDLKDGQEVGINGALDDHLKLMRQTFSEDQTVRQHVRDAGVAWDAMLALNDGGIGRISAYLRLVALRETKLVRIREQMDDVLHQLETRLGRWYQAEGAGELEKKRGIAKQISEAIWPRRALLGELLQRMQLADDKLRGLYLRAGEEDSGVPAAEGVGSAVKLGADLGGDDGFDLFDEPQVPVAPADTVVRSSGSDSRFAQAVLREWIGHLRHIPEDVRLMTYLGLAKPAIEALVDEIITGATRLNLQQRLLQAIVRTEQVGSKREQLVSRQVLTAKMILADFIGWLGFIDMELEQRPQSRANPGAKLFQPPERIAAGQLPKLLPQPLEHTRGYVGDWLVALATIATDNAGHSAGREITPQQNESLGRIIATFAAARAV</sequence>
<dbReference type="Proteomes" id="UP001622950">
    <property type="component" value="Unassembled WGS sequence"/>
</dbReference>
<keyword evidence="2" id="KW-1185">Reference proteome</keyword>
<evidence type="ECO:0000313" key="1">
    <source>
        <dbReference type="EMBL" id="MFK9084224.1"/>
    </source>
</evidence>
<reference evidence="1" key="1">
    <citation type="submission" date="2024-11" db="EMBL/GenBank/DDBJ databases">
        <authorList>
            <person name="Lucas J.A."/>
        </authorList>
    </citation>
    <scope>NUCLEOTIDE SEQUENCE</scope>
    <source>
        <strain evidence="1">Z 8.8</strain>
    </source>
</reference>
<proteinExistence type="predicted"/>
<organism evidence="1 2">
    <name type="scientific">Pseudomonas neuropathica</name>
    <dbReference type="NCBI Taxonomy" id="2730425"/>
    <lineage>
        <taxon>Bacteria</taxon>
        <taxon>Pseudomonadati</taxon>
        <taxon>Pseudomonadota</taxon>
        <taxon>Gammaproteobacteria</taxon>
        <taxon>Pseudomonadales</taxon>
        <taxon>Pseudomonadaceae</taxon>
        <taxon>Pseudomonas</taxon>
    </lineage>
</organism>
<protein>
    <submittedName>
        <fullName evidence="1">Virulence factor</fullName>
    </submittedName>
</protein>
<comment type="caution">
    <text evidence="1">The sequence shown here is derived from an EMBL/GenBank/DDBJ whole genome shotgun (WGS) entry which is preliminary data.</text>
</comment>
<evidence type="ECO:0000313" key="2">
    <source>
        <dbReference type="Proteomes" id="UP001622950"/>
    </source>
</evidence>
<accession>A0ACC7N069</accession>
<dbReference type="EMBL" id="JBJHQE010000074">
    <property type="protein sequence ID" value="MFK9084224.1"/>
    <property type="molecule type" value="Genomic_DNA"/>
</dbReference>